<dbReference type="PANTHER" id="PTHR10151:SF111">
    <property type="entry name" value="CHOLINE-SPECIFIC GLYCEROPHOSPHODIESTER PHOSPHODIESTERASE"/>
    <property type="match status" value="1"/>
</dbReference>
<name>A0AAF3FR55_9BILA</name>
<sequence length="278" mass="31577">MSPLWGWALIWVGTIWMIPVKTEKREPIGQNLIILLIDGYGAALLNRTKPEALIGMQALSENGVQAEYLRSVFPTHSWPNWMSLVTGLYTENHRFTKLITCSPMRKMWDFKGEQKQPDEQRSLRIDESLIVLSDHGLGNRSTKKLSNIFSRSVWLTIQKVQRIVNSHGNLSWYLTDPEDEDTVSELPFTHFTLPSDLLRAESLRSPAPTGVIMMTLRRLPVSVYRAAGYPLESLRWADYASCRRSFLITKPGTTIVSVALNILGIEPERVHNVNMVTG</sequence>
<dbReference type="WBParaSite" id="MBELARI_LOCUS9163">
    <property type="protein sequence ID" value="MBELARI_LOCUS9163"/>
    <property type="gene ID" value="MBELARI_LOCUS9163"/>
</dbReference>
<evidence type="ECO:0000313" key="3">
    <source>
        <dbReference type="WBParaSite" id="MBELARI_LOCUS9163"/>
    </source>
</evidence>
<evidence type="ECO:0000313" key="2">
    <source>
        <dbReference type="Proteomes" id="UP000887575"/>
    </source>
</evidence>
<keyword evidence="1" id="KW-0732">Signal</keyword>
<accession>A0AAF3FR55</accession>
<dbReference type="InterPro" id="IPR017850">
    <property type="entry name" value="Alkaline_phosphatase_core_sf"/>
</dbReference>
<reference evidence="3" key="1">
    <citation type="submission" date="2024-02" db="UniProtKB">
        <authorList>
            <consortium name="WormBaseParasite"/>
        </authorList>
    </citation>
    <scope>IDENTIFICATION</scope>
</reference>
<evidence type="ECO:0000256" key="1">
    <source>
        <dbReference type="SAM" id="SignalP"/>
    </source>
</evidence>
<organism evidence="2 3">
    <name type="scientific">Mesorhabditis belari</name>
    <dbReference type="NCBI Taxonomy" id="2138241"/>
    <lineage>
        <taxon>Eukaryota</taxon>
        <taxon>Metazoa</taxon>
        <taxon>Ecdysozoa</taxon>
        <taxon>Nematoda</taxon>
        <taxon>Chromadorea</taxon>
        <taxon>Rhabditida</taxon>
        <taxon>Rhabditina</taxon>
        <taxon>Rhabditomorpha</taxon>
        <taxon>Rhabditoidea</taxon>
        <taxon>Rhabditidae</taxon>
        <taxon>Mesorhabditinae</taxon>
        <taxon>Mesorhabditis</taxon>
    </lineage>
</organism>
<dbReference type="SUPFAM" id="SSF53649">
    <property type="entry name" value="Alkaline phosphatase-like"/>
    <property type="match status" value="1"/>
</dbReference>
<dbReference type="Pfam" id="PF01663">
    <property type="entry name" value="Phosphodiest"/>
    <property type="match status" value="1"/>
</dbReference>
<dbReference type="AlphaFoldDB" id="A0AAF3FR55"/>
<protein>
    <submittedName>
        <fullName evidence="3">Uncharacterized protein</fullName>
    </submittedName>
</protein>
<dbReference type="Proteomes" id="UP000887575">
    <property type="component" value="Unassembled WGS sequence"/>
</dbReference>
<feature type="chain" id="PRO_5042156001" evidence="1">
    <location>
        <begin position="23"/>
        <end position="278"/>
    </location>
</feature>
<dbReference type="PANTHER" id="PTHR10151">
    <property type="entry name" value="ECTONUCLEOTIDE PYROPHOSPHATASE/PHOSPHODIESTERASE"/>
    <property type="match status" value="1"/>
</dbReference>
<proteinExistence type="predicted"/>
<feature type="signal peptide" evidence="1">
    <location>
        <begin position="1"/>
        <end position="22"/>
    </location>
</feature>
<dbReference type="Gene3D" id="3.40.720.10">
    <property type="entry name" value="Alkaline Phosphatase, subunit A"/>
    <property type="match status" value="1"/>
</dbReference>
<keyword evidence="2" id="KW-1185">Reference proteome</keyword>
<dbReference type="InterPro" id="IPR002591">
    <property type="entry name" value="Phosphodiest/P_Trfase"/>
</dbReference>